<keyword evidence="4 8" id="KW-0812">Transmembrane</keyword>
<evidence type="ECO:0000256" key="7">
    <source>
        <dbReference type="SAM" id="MobiDB-lite"/>
    </source>
</evidence>
<evidence type="ECO:0000256" key="2">
    <source>
        <dbReference type="ARBA" id="ARBA00005697"/>
    </source>
</evidence>
<dbReference type="GO" id="GO:0005886">
    <property type="term" value="C:plasma membrane"/>
    <property type="evidence" value="ECO:0000318"/>
    <property type="project" value="GO_Central"/>
</dbReference>
<evidence type="ECO:0008006" key="11">
    <source>
        <dbReference type="Google" id="ProtNLM"/>
    </source>
</evidence>
<gene>
    <name evidence="9" type="primary">LOC123188711</name>
</gene>
<evidence type="ECO:0000256" key="6">
    <source>
        <dbReference type="ARBA" id="ARBA00023136"/>
    </source>
</evidence>
<evidence type="ECO:0000256" key="4">
    <source>
        <dbReference type="ARBA" id="ARBA00022692"/>
    </source>
</evidence>
<protein>
    <recommendedName>
        <fullName evidence="11">Adenine/guanine permease AZG1</fullName>
    </recommendedName>
</protein>
<comment type="similarity">
    <text evidence="2">Belongs to the nucleobase:cation symporter-2 (NCS2) (TC 2.A.40) family. Azg-like subfamily.</text>
</comment>
<evidence type="ECO:0000256" key="5">
    <source>
        <dbReference type="ARBA" id="ARBA00022989"/>
    </source>
</evidence>
<evidence type="ECO:0000313" key="10">
    <source>
        <dbReference type="Proteomes" id="UP000019116"/>
    </source>
</evidence>
<evidence type="ECO:0000256" key="3">
    <source>
        <dbReference type="ARBA" id="ARBA00022448"/>
    </source>
</evidence>
<feature type="transmembrane region" description="Helical" evidence="8">
    <location>
        <begin position="492"/>
        <end position="515"/>
    </location>
</feature>
<dbReference type="OMA" id="RKGSYFF"/>
<dbReference type="EnsemblPlants" id="TraesCS1A02G059200.1">
    <property type="protein sequence ID" value="TraesCS1A02G059200.1.cds1"/>
    <property type="gene ID" value="TraesCS1A02G059200"/>
</dbReference>
<dbReference type="OrthoDB" id="431212at2759"/>
<proteinExistence type="inferred from homology"/>
<feature type="compositionally biased region" description="Basic and acidic residues" evidence="7">
    <location>
        <begin position="566"/>
        <end position="577"/>
    </location>
</feature>
<dbReference type="InterPro" id="IPR045018">
    <property type="entry name" value="Azg-like"/>
</dbReference>
<feature type="transmembrane region" description="Helical" evidence="8">
    <location>
        <begin position="435"/>
        <end position="456"/>
    </location>
</feature>
<dbReference type="GO" id="GO:0015853">
    <property type="term" value="P:adenine transport"/>
    <property type="evidence" value="ECO:0000318"/>
    <property type="project" value="GO_Central"/>
</dbReference>
<accession>A0A3B5XUJ4</accession>
<dbReference type="GO" id="GO:0015854">
    <property type="term" value="P:guanine transport"/>
    <property type="evidence" value="ECO:0000318"/>
    <property type="project" value="GO_Central"/>
</dbReference>
<feature type="transmembrane region" description="Helical" evidence="8">
    <location>
        <begin position="110"/>
        <end position="129"/>
    </location>
</feature>
<dbReference type="PaxDb" id="4565-Traes_1AS_64B6C30861.3"/>
<dbReference type="GO" id="GO:0012505">
    <property type="term" value="C:endomembrane system"/>
    <property type="evidence" value="ECO:0007669"/>
    <property type="project" value="UniProtKB-SubCell"/>
</dbReference>
<dbReference type="SMR" id="A0A3B5XUJ4"/>
<reference evidence="9" key="1">
    <citation type="submission" date="2018-08" db="EMBL/GenBank/DDBJ databases">
        <authorList>
            <person name="Rossello M."/>
        </authorList>
    </citation>
    <scope>NUCLEOTIDE SEQUENCE [LARGE SCALE GENOMIC DNA]</scope>
    <source>
        <strain evidence="9">cv. Chinese Spring</strain>
    </source>
</reference>
<evidence type="ECO:0000256" key="8">
    <source>
        <dbReference type="SAM" id="Phobius"/>
    </source>
</evidence>
<feature type="compositionally biased region" description="Low complexity" evidence="7">
    <location>
        <begin position="555"/>
        <end position="564"/>
    </location>
</feature>
<feature type="transmembrane region" description="Helical" evidence="8">
    <location>
        <begin position="276"/>
        <end position="294"/>
    </location>
</feature>
<keyword evidence="6 8" id="KW-0472">Membrane</keyword>
<dbReference type="InterPro" id="IPR006043">
    <property type="entry name" value="NCS2"/>
</dbReference>
<dbReference type="Gramene" id="TraesCS1A02G059200.1">
    <property type="protein sequence ID" value="TraesCS1A02G059200.1.cds1"/>
    <property type="gene ID" value="TraesCS1A02G059200"/>
</dbReference>
<feature type="transmembrane region" description="Helical" evidence="8">
    <location>
        <begin position="398"/>
        <end position="423"/>
    </location>
</feature>
<evidence type="ECO:0000313" key="9">
    <source>
        <dbReference type="EnsemblPlants" id="TraesCS1A02G059200.1.cds1"/>
    </source>
</evidence>
<feature type="transmembrane region" description="Helical" evidence="8">
    <location>
        <begin position="163"/>
        <end position="182"/>
    </location>
</feature>
<dbReference type="Gramene" id="TraesSYM1A03G00021010.1">
    <property type="protein sequence ID" value="TraesSYM1A03G00021010.1.CDS1"/>
    <property type="gene ID" value="TraesSYM1A03G00021010"/>
</dbReference>
<dbReference type="PANTHER" id="PTHR43337">
    <property type="entry name" value="XANTHINE/URACIL PERMEASE C887.17-RELATED"/>
    <property type="match status" value="1"/>
</dbReference>
<dbReference type="Pfam" id="PF00860">
    <property type="entry name" value="Xan_ur_permease"/>
    <property type="match status" value="2"/>
</dbReference>
<keyword evidence="10" id="KW-1185">Reference proteome</keyword>
<feature type="region of interest" description="Disordered" evidence="7">
    <location>
        <begin position="543"/>
        <end position="577"/>
    </location>
</feature>
<organism evidence="9">
    <name type="scientific">Triticum aestivum</name>
    <name type="common">Wheat</name>
    <dbReference type="NCBI Taxonomy" id="4565"/>
    <lineage>
        <taxon>Eukaryota</taxon>
        <taxon>Viridiplantae</taxon>
        <taxon>Streptophyta</taxon>
        <taxon>Embryophyta</taxon>
        <taxon>Tracheophyta</taxon>
        <taxon>Spermatophyta</taxon>
        <taxon>Magnoliopsida</taxon>
        <taxon>Liliopsida</taxon>
        <taxon>Poales</taxon>
        <taxon>Poaceae</taxon>
        <taxon>BOP clade</taxon>
        <taxon>Pooideae</taxon>
        <taxon>Triticodae</taxon>
        <taxon>Triticeae</taxon>
        <taxon>Triticinae</taxon>
        <taxon>Triticum</taxon>
    </lineage>
</organism>
<dbReference type="Gramene" id="TraesJUL1A03G00021400.1">
    <property type="protein sequence ID" value="TraesJUL1A03G00021400.1.CDS1"/>
    <property type="gene ID" value="TraesJUL1A03G00021400"/>
</dbReference>
<dbReference type="Gramene" id="TraesARI1A03G00020560.1">
    <property type="protein sequence ID" value="TraesARI1A03G00020560.1.CDS1"/>
    <property type="gene ID" value="TraesARI1A03G00020560"/>
</dbReference>
<feature type="transmembrane region" description="Helical" evidence="8">
    <location>
        <begin position="194"/>
        <end position="211"/>
    </location>
</feature>
<dbReference type="STRING" id="4565.A0A3B5XUJ4"/>
<sequence length="577" mass="60539">MTSPIIPRTDDGGHAATATRVGRLNAAVERSWVGRRFRLAARGTTFTTELRAGTTTFLTMAYILAVNASILSDSGATCTVDDCANPSPACKFPPVDPGYAACLSRARRDLIVATAASSVIGSFIMGAFANLPIALAPGMGTNAYFAYTVVGFHGSGTLSYRKALAAVFIEGLVFLLISVVGLRSKLAQLIPKPVRIASSAGIGLFLAFIGLQSNQGFGLVGFSTSTLVTLGACPASQRASLAPVITFPNGTVALMPGGTVSGGILCLSGRMTSPTFWLAIVGLLIIAFCLIKNVKGAMIYGILFVTFISWPRNTAVTAFPDTPAGDESFSYFKKVFDVHRIQSTAGALDFSGIGHGYFWEALITFLYVDILDTTGGLYSMARFAGFVDDATGEFEGQYFAFMSDATAIVFGSLLGTSPVTVFIESSTGIREGGRTGLTALTASLYFTAALFITPLLASIPSWAVGPPLVLVGVMMMRAVAEVDWEDMRQAVPAFMTLALMPLTYSIAYGLIGGIASYMLLHSWDWACHAAARFGCRPRRKVGGGEATGADTPVVSSNSGSASGNGEHGKDVSHVELS</sequence>
<dbReference type="Gramene" id="TraesCAD_scaffold_049037_01G000200.1">
    <property type="protein sequence ID" value="TraesCAD_scaffold_049037_01G000200.1"/>
    <property type="gene ID" value="TraesCAD_scaffold_049037_01G000200"/>
</dbReference>
<keyword evidence="3" id="KW-0813">Transport</keyword>
<comment type="subcellular location">
    <subcellularLocation>
        <location evidence="1">Endomembrane system</location>
        <topology evidence="1">Multi-pass membrane protein</topology>
    </subcellularLocation>
</comment>
<reference evidence="9" key="2">
    <citation type="submission" date="2018-10" db="UniProtKB">
        <authorList>
            <consortium name="EnsemblPlants"/>
        </authorList>
    </citation>
    <scope>IDENTIFICATION</scope>
</reference>
<keyword evidence="5 8" id="KW-1133">Transmembrane helix</keyword>
<dbReference type="PANTHER" id="PTHR43337:SF1">
    <property type="entry name" value="XANTHINE_URACIL PERMEASE C887.17-RELATED"/>
    <property type="match status" value="1"/>
</dbReference>
<dbReference type="AlphaFoldDB" id="A0A3B5XUJ4"/>
<dbReference type="Proteomes" id="UP000019116">
    <property type="component" value="Chromosome 1A"/>
</dbReference>
<dbReference type="GO" id="GO:0005345">
    <property type="term" value="F:purine nucleobase transmembrane transporter activity"/>
    <property type="evidence" value="ECO:0000318"/>
    <property type="project" value="GO_Central"/>
</dbReference>
<name>A0A3B5XUJ4_WHEAT</name>
<evidence type="ECO:0000256" key="1">
    <source>
        <dbReference type="ARBA" id="ARBA00004127"/>
    </source>
</evidence>